<evidence type="ECO:0000256" key="22">
    <source>
        <dbReference type="ARBA" id="ARBA00023128"/>
    </source>
</evidence>
<keyword evidence="25" id="KW-1015">Disulfide bond</keyword>
<evidence type="ECO:0000256" key="26">
    <source>
        <dbReference type="ARBA" id="ARBA00023273"/>
    </source>
</evidence>
<name>A0ABM3ELP7_SALSA</name>
<evidence type="ECO:0000256" key="15">
    <source>
        <dbReference type="ARBA" id="ARBA00022787"/>
    </source>
</evidence>
<evidence type="ECO:0000259" key="32">
    <source>
        <dbReference type="PROSITE" id="PS51132"/>
    </source>
</evidence>
<comment type="caution">
    <text evidence="29">Lacks conserved residue(s) required for the propagation of feature annotation.</text>
</comment>
<keyword evidence="18" id="KW-0106">Calcium</keyword>
<dbReference type="GeneID" id="106599954"/>
<keyword evidence="17" id="KW-0256">Endoplasmic reticulum</keyword>
<dbReference type="InterPro" id="IPR003112">
    <property type="entry name" value="Olfac-like_dom"/>
</dbReference>
<evidence type="ECO:0000256" key="25">
    <source>
        <dbReference type="ARBA" id="ARBA00023157"/>
    </source>
</evidence>
<keyword evidence="33" id="KW-1185">Reference proteome</keyword>
<evidence type="ECO:0000256" key="20">
    <source>
        <dbReference type="ARBA" id="ARBA00023054"/>
    </source>
</evidence>
<evidence type="ECO:0000256" key="5">
    <source>
        <dbReference type="ARBA" id="ARBA00004498"/>
    </source>
</evidence>
<sequence length="320" mass="35232">MSSRMWLPAALCLSSLVLSTHGRDRVSLRRSNDHTGHCQYTFTVDNPAEASCPGASGGPEMEGVKSHLTLLEALISSILGGEGAGGEGLQAGGDKALQDAYSQAMGEKSQLQEDREQLNRQVQELQRRMDELIVGAETLRQTPCHQSQATGSGLNRGRHPDYAPYQEMKTEHHREVRGVAAGPWGGYTDIDLALDEQSPWAIYSPSKAKGAIVASQLDPESLEVKRSWETNIRKNAVANDFVISGRVYTVSSYMAPDTTVNHVFNTTTGQGRGMEVPYKNHYRYNSMVDYNHAQRKLCAWDNFHMITYDVSLGKPSGNSQ</sequence>
<keyword evidence="26" id="KW-0966">Cell projection</keyword>
<keyword evidence="13" id="KW-0479">Metal-binding</keyword>
<evidence type="ECO:0000313" key="33">
    <source>
        <dbReference type="Proteomes" id="UP001652741"/>
    </source>
</evidence>
<feature type="signal peptide" evidence="31">
    <location>
        <begin position="1"/>
        <end position="22"/>
    </location>
</feature>
<protein>
    <recommendedName>
        <fullName evidence="10">Myocilin</fullName>
    </recommendedName>
</protein>
<proteinExistence type="predicted"/>
<evidence type="ECO:0000256" key="31">
    <source>
        <dbReference type="SAM" id="SignalP"/>
    </source>
</evidence>
<keyword evidence="15" id="KW-1000">Mitochondrion outer membrane</keyword>
<evidence type="ECO:0000256" key="9">
    <source>
        <dbReference type="ARBA" id="ARBA00004569"/>
    </source>
</evidence>
<evidence type="ECO:0000256" key="21">
    <source>
        <dbReference type="ARBA" id="ARBA00023069"/>
    </source>
</evidence>
<dbReference type="RefSeq" id="XP_045571988.1">
    <property type="nucleotide sequence ID" value="XM_045716032.1"/>
</dbReference>
<organism evidence="33 34">
    <name type="scientific">Salmo salar</name>
    <name type="common">Atlantic salmon</name>
    <dbReference type="NCBI Taxonomy" id="8030"/>
    <lineage>
        <taxon>Eukaryota</taxon>
        <taxon>Metazoa</taxon>
        <taxon>Chordata</taxon>
        <taxon>Craniata</taxon>
        <taxon>Vertebrata</taxon>
        <taxon>Euteleostomi</taxon>
        <taxon>Actinopterygii</taxon>
        <taxon>Neopterygii</taxon>
        <taxon>Teleostei</taxon>
        <taxon>Protacanthopterygii</taxon>
        <taxon>Salmoniformes</taxon>
        <taxon>Salmonidae</taxon>
        <taxon>Salmoninae</taxon>
        <taxon>Salmo</taxon>
    </lineage>
</organism>
<keyword evidence="12" id="KW-0272">Extracellular matrix</keyword>
<keyword evidence="16" id="KW-0999">Mitochondrion inner membrane</keyword>
<evidence type="ECO:0000256" key="28">
    <source>
        <dbReference type="ARBA" id="ARBA00023329"/>
    </source>
</evidence>
<evidence type="ECO:0000256" key="3">
    <source>
        <dbReference type="ARBA" id="ARBA00004294"/>
    </source>
</evidence>
<reference evidence="34" key="1">
    <citation type="submission" date="2025-08" db="UniProtKB">
        <authorList>
            <consortium name="RefSeq"/>
        </authorList>
    </citation>
    <scope>IDENTIFICATION</scope>
</reference>
<dbReference type="PANTHER" id="PTHR23192:SF33">
    <property type="entry name" value="MYOCILIN"/>
    <property type="match status" value="1"/>
</dbReference>
<evidence type="ECO:0000256" key="30">
    <source>
        <dbReference type="SAM" id="Coils"/>
    </source>
</evidence>
<evidence type="ECO:0000256" key="14">
    <source>
        <dbReference type="ARBA" id="ARBA00022729"/>
    </source>
</evidence>
<feature type="domain" description="Olfactomedin-like" evidence="32">
    <location>
        <begin position="1"/>
        <end position="314"/>
    </location>
</feature>
<evidence type="ECO:0000256" key="16">
    <source>
        <dbReference type="ARBA" id="ARBA00022792"/>
    </source>
</evidence>
<dbReference type="SMART" id="SM00284">
    <property type="entry name" value="OLF"/>
    <property type="match status" value="1"/>
</dbReference>
<keyword evidence="23" id="KW-0472">Membrane</keyword>
<evidence type="ECO:0000256" key="11">
    <source>
        <dbReference type="ARBA" id="ARBA00022525"/>
    </source>
</evidence>
<dbReference type="PROSITE" id="PS51132">
    <property type="entry name" value="OLF"/>
    <property type="match status" value="1"/>
</dbReference>
<evidence type="ECO:0000256" key="19">
    <source>
        <dbReference type="ARBA" id="ARBA00023034"/>
    </source>
</evidence>
<keyword evidence="21" id="KW-0969">Cilium</keyword>
<evidence type="ECO:0000313" key="34">
    <source>
        <dbReference type="RefSeq" id="XP_045571988.1"/>
    </source>
</evidence>
<dbReference type="Proteomes" id="UP001652741">
    <property type="component" value="Chromosome ssa03"/>
</dbReference>
<evidence type="ECO:0000256" key="1">
    <source>
        <dbReference type="ARBA" id="ARBA00004138"/>
    </source>
</evidence>
<evidence type="ECO:0000256" key="12">
    <source>
        <dbReference type="ARBA" id="ARBA00022530"/>
    </source>
</evidence>
<evidence type="ECO:0000256" key="7">
    <source>
        <dbReference type="ARBA" id="ARBA00004550"/>
    </source>
</evidence>
<comment type="subcellular location">
    <subcellularLocation>
        <location evidence="1">Cell projection</location>
        <location evidence="1">Cilium</location>
    </subcellularLocation>
    <subcellularLocation>
        <location evidence="6">Cytoplasmic vesicle</location>
    </subcellularLocation>
    <subcellularLocation>
        <location evidence="8">Golgi apparatus</location>
    </subcellularLocation>
    <subcellularLocation>
        <location evidence="2">Mitochondrion inner membrane</location>
    </subcellularLocation>
    <subcellularLocation>
        <location evidence="9">Mitochondrion intermembrane space</location>
    </subcellularLocation>
    <subcellularLocation>
        <location evidence="3">Mitochondrion outer membrane</location>
    </subcellularLocation>
    <subcellularLocation>
        <location evidence="4">Rough endoplasmic reticulum</location>
    </subcellularLocation>
    <subcellularLocation>
        <location evidence="7">Secreted</location>
        <location evidence="7">Extracellular exosome</location>
    </subcellularLocation>
    <subcellularLocation>
        <location evidence="5">Secreted</location>
        <location evidence="5">Extracellular space</location>
        <location evidence="5">Extracellular matrix</location>
    </subcellularLocation>
</comment>
<keyword evidence="22" id="KW-0496">Mitochondrion</keyword>
<keyword evidence="20 30" id="KW-0175">Coiled coil</keyword>
<evidence type="ECO:0000256" key="17">
    <source>
        <dbReference type="ARBA" id="ARBA00022824"/>
    </source>
</evidence>
<evidence type="ECO:0000256" key="13">
    <source>
        <dbReference type="ARBA" id="ARBA00022723"/>
    </source>
</evidence>
<evidence type="ECO:0000256" key="29">
    <source>
        <dbReference type="PROSITE-ProRule" id="PRU00446"/>
    </source>
</evidence>
<keyword evidence="24" id="KW-0564">Palmitate</keyword>
<dbReference type="PANTHER" id="PTHR23192">
    <property type="entry name" value="OLFACTOMEDIN-RELATED"/>
    <property type="match status" value="1"/>
</dbReference>
<evidence type="ECO:0000256" key="24">
    <source>
        <dbReference type="ARBA" id="ARBA00023139"/>
    </source>
</evidence>
<evidence type="ECO:0000256" key="23">
    <source>
        <dbReference type="ARBA" id="ARBA00023136"/>
    </source>
</evidence>
<accession>A0ABM3ELP7</accession>
<keyword evidence="14 31" id="KW-0732">Signal</keyword>
<evidence type="ECO:0000256" key="27">
    <source>
        <dbReference type="ARBA" id="ARBA00023288"/>
    </source>
</evidence>
<dbReference type="Pfam" id="PF02191">
    <property type="entry name" value="OLF"/>
    <property type="match status" value="1"/>
</dbReference>
<dbReference type="InterPro" id="IPR050605">
    <property type="entry name" value="Olfactomedin-like_domain"/>
</dbReference>
<evidence type="ECO:0000256" key="2">
    <source>
        <dbReference type="ARBA" id="ARBA00004273"/>
    </source>
</evidence>
<evidence type="ECO:0000256" key="8">
    <source>
        <dbReference type="ARBA" id="ARBA00004555"/>
    </source>
</evidence>
<keyword evidence="28" id="KW-0968">Cytoplasmic vesicle</keyword>
<evidence type="ECO:0000256" key="18">
    <source>
        <dbReference type="ARBA" id="ARBA00022837"/>
    </source>
</evidence>
<evidence type="ECO:0000256" key="4">
    <source>
        <dbReference type="ARBA" id="ARBA00004427"/>
    </source>
</evidence>
<keyword evidence="19" id="KW-0333">Golgi apparatus</keyword>
<feature type="chain" id="PRO_5047003173" description="Myocilin" evidence="31">
    <location>
        <begin position="23"/>
        <end position="320"/>
    </location>
</feature>
<keyword evidence="11" id="KW-0964">Secreted</keyword>
<evidence type="ECO:0000256" key="10">
    <source>
        <dbReference type="ARBA" id="ARBA00017216"/>
    </source>
</evidence>
<gene>
    <name evidence="34" type="primary">LOC106599954</name>
</gene>
<evidence type="ECO:0000256" key="6">
    <source>
        <dbReference type="ARBA" id="ARBA00004541"/>
    </source>
</evidence>
<keyword evidence="27" id="KW-0449">Lipoprotein</keyword>
<feature type="coiled-coil region" evidence="30">
    <location>
        <begin position="101"/>
        <end position="142"/>
    </location>
</feature>